<evidence type="ECO:0000256" key="2">
    <source>
        <dbReference type="RuleBase" id="RU366041"/>
    </source>
</evidence>
<feature type="transmembrane region" description="Helical" evidence="2">
    <location>
        <begin position="334"/>
        <end position="355"/>
    </location>
</feature>
<accession>A0A371FKS1</accession>
<comment type="subcellular location">
    <subcellularLocation>
        <location evidence="2">Membrane</location>
        <topology evidence="2">Multi-pass membrane protein</topology>
    </subcellularLocation>
</comment>
<keyword evidence="2" id="KW-1133">Transmembrane helix</keyword>
<keyword evidence="2" id="KW-0406">Ion transport</keyword>
<dbReference type="InterPro" id="IPR039204">
    <property type="entry name" value="MRS2-like"/>
</dbReference>
<comment type="function">
    <text evidence="2">Magnesium transporter that may mediate the influx of magnesium.</text>
</comment>
<name>A0A371FKS1_MUCPR</name>
<dbReference type="Gene3D" id="2.40.128.330">
    <property type="match status" value="1"/>
</dbReference>
<dbReference type="Proteomes" id="UP000257109">
    <property type="component" value="Unassembled WGS sequence"/>
</dbReference>
<keyword evidence="2" id="KW-0460">Magnesium</keyword>
<dbReference type="PANTHER" id="PTHR13890:SF35">
    <property type="entry name" value="MAGNESIUM TRANSPORTER MRS2-3"/>
    <property type="match status" value="1"/>
</dbReference>
<feature type="non-terminal residue" evidence="3">
    <location>
        <position position="1"/>
    </location>
</feature>
<dbReference type="EMBL" id="QJKJ01008769">
    <property type="protein sequence ID" value="RDX78723.1"/>
    <property type="molecule type" value="Genomic_DNA"/>
</dbReference>
<dbReference type="OrthoDB" id="10251508at2759"/>
<dbReference type="Pfam" id="PF22099">
    <property type="entry name" value="MRS2-like"/>
    <property type="match status" value="1"/>
</dbReference>
<evidence type="ECO:0000313" key="3">
    <source>
        <dbReference type="EMBL" id="RDX78723.1"/>
    </source>
</evidence>
<keyword evidence="2" id="KW-0472">Membrane</keyword>
<dbReference type="CDD" id="cd12823">
    <property type="entry name" value="Mrs2_Mfm1p-like"/>
    <property type="match status" value="1"/>
</dbReference>
<feature type="transmembrane region" description="Helical" evidence="2">
    <location>
        <begin position="361"/>
        <end position="384"/>
    </location>
</feature>
<gene>
    <name evidence="3" type="primary">MRS2-3</name>
    <name evidence="3" type="ORF">CR513_40955</name>
</gene>
<dbReference type="GO" id="GO:0016020">
    <property type="term" value="C:membrane"/>
    <property type="evidence" value="ECO:0007669"/>
    <property type="project" value="UniProtKB-SubCell"/>
</dbReference>
<keyword evidence="2" id="KW-0812">Transmembrane</keyword>
<dbReference type="AlphaFoldDB" id="A0A371FKS1"/>
<dbReference type="Gene3D" id="1.20.58.340">
    <property type="entry name" value="Magnesium transport protein CorA, transmembrane region"/>
    <property type="match status" value="1"/>
</dbReference>
<dbReference type="FunFam" id="2.40.128.330:FF:000001">
    <property type="entry name" value="Magnesium transporter MRS2-1"/>
    <property type="match status" value="1"/>
</dbReference>
<proteinExistence type="inferred from homology"/>
<dbReference type="STRING" id="157652.A0A371FKS1"/>
<organism evidence="3 4">
    <name type="scientific">Mucuna pruriens</name>
    <name type="common">Velvet bean</name>
    <name type="synonym">Dolichos pruriens</name>
    <dbReference type="NCBI Taxonomy" id="157652"/>
    <lineage>
        <taxon>Eukaryota</taxon>
        <taxon>Viridiplantae</taxon>
        <taxon>Streptophyta</taxon>
        <taxon>Embryophyta</taxon>
        <taxon>Tracheophyta</taxon>
        <taxon>Spermatophyta</taxon>
        <taxon>Magnoliopsida</taxon>
        <taxon>eudicotyledons</taxon>
        <taxon>Gunneridae</taxon>
        <taxon>Pentapetalae</taxon>
        <taxon>rosids</taxon>
        <taxon>fabids</taxon>
        <taxon>Fabales</taxon>
        <taxon>Fabaceae</taxon>
        <taxon>Papilionoideae</taxon>
        <taxon>50 kb inversion clade</taxon>
        <taxon>NPAAA clade</taxon>
        <taxon>indigoferoid/millettioid clade</taxon>
        <taxon>Phaseoleae</taxon>
        <taxon>Mucuna</taxon>
    </lineage>
</organism>
<keyword evidence="4" id="KW-1185">Reference proteome</keyword>
<dbReference type="GO" id="GO:0015095">
    <property type="term" value="F:magnesium ion transmembrane transporter activity"/>
    <property type="evidence" value="ECO:0007669"/>
    <property type="project" value="TreeGrafter"/>
</dbReference>
<sequence length="391" mass="43887">RSKLRGMLRRKGTGARTWLVLDRKGERNLVEVRKQVIMQQTGVSARDLRILDPLLSYPSTIVGRDRAMLINLEHIYAIITAQQVLLLDSTHSSVVPFVEDLHQRILTHHSATQPQPLEDGDETKQDGMKVLPFEFVTLEACLEAACSALENEAHILEQETYPALDKLTSQISTLNLERIRLVKSRLVALTARVRRVKDELEHLLDDDEDMAELYLTEKIPPEISLGRGGDSASNHEDDQYAADYSREQMLGASNRVGSEIQADTTHISVTKHSFDVEELEMLLGAYFVQIGGTLNKLARVREYVDDTEDYINIALDEKQNRLLQMGMKLSTASMLLNAFIGVTATLSINIHIGLFDTGTPQFLGTIIGGTLACIFFYVLAIIWYKHKGLVD</sequence>
<evidence type="ECO:0000256" key="1">
    <source>
        <dbReference type="ARBA" id="ARBA00007535"/>
    </source>
</evidence>
<reference evidence="3" key="1">
    <citation type="submission" date="2018-05" db="EMBL/GenBank/DDBJ databases">
        <title>Draft genome of Mucuna pruriens seed.</title>
        <authorList>
            <person name="Nnadi N.E."/>
            <person name="Vos R."/>
            <person name="Hasami M.H."/>
            <person name="Devisetty U.K."/>
            <person name="Aguiy J.C."/>
        </authorList>
    </citation>
    <scope>NUCLEOTIDE SEQUENCE [LARGE SCALE GENOMIC DNA]</scope>
    <source>
        <strain evidence="3">JCA_2017</strain>
    </source>
</reference>
<comment type="similarity">
    <text evidence="1 2">Belongs to the CorA metal ion transporter (MIT) (TC 1.A.35.5) family.</text>
</comment>
<keyword evidence="2" id="KW-0813">Transport</keyword>
<protein>
    <recommendedName>
        <fullName evidence="2">Magnesium transporter</fullName>
    </recommendedName>
</protein>
<dbReference type="PANTHER" id="PTHR13890">
    <property type="entry name" value="RNA SPLICING PROTEIN MRS2, MITOCHONDRIAL"/>
    <property type="match status" value="1"/>
</dbReference>
<comment type="caution">
    <text evidence="3">The sequence shown here is derived from an EMBL/GenBank/DDBJ whole genome shotgun (WGS) entry which is preliminary data.</text>
</comment>
<evidence type="ECO:0000313" key="4">
    <source>
        <dbReference type="Proteomes" id="UP000257109"/>
    </source>
</evidence>